<dbReference type="PANTHER" id="PTHR43861">
    <property type="entry name" value="TRANS-ACONITATE 2-METHYLTRANSFERASE-RELATED"/>
    <property type="match status" value="1"/>
</dbReference>
<protein>
    <submittedName>
        <fullName evidence="3">Methyltransferase domain-containing protein</fullName>
    </submittedName>
</protein>
<dbReference type="GO" id="GO:0032259">
    <property type="term" value="P:methylation"/>
    <property type="evidence" value="ECO:0007669"/>
    <property type="project" value="UniProtKB-KW"/>
</dbReference>
<dbReference type="SUPFAM" id="SSF53335">
    <property type="entry name" value="S-adenosyl-L-methionine-dependent methyltransferases"/>
    <property type="match status" value="1"/>
</dbReference>
<dbReference type="InterPro" id="IPR029063">
    <property type="entry name" value="SAM-dependent_MTases_sf"/>
</dbReference>
<sequence>MKNIDTRKRSTRHEIMDDFDLQGPELEKTLKDLDKVNKWLGGNKLTLEGIEQVLENYTLERPVKIVDVGCGNGSVLMEVAQLGRRKKIPMELVGIDGNRHTIAIAQRLNEYPEISFQSTDVFSRNFKNEEADIFLCTLTLHHFKDDEIEDLLRIFVKNSSMGVVINDLHRSRIAYYLFEAFCAVFIKNEIARRDGLISILRGFKEDELEWFGRNLKVRAQKIKWKWAFRYQWILFK</sequence>
<evidence type="ECO:0000313" key="4">
    <source>
        <dbReference type="Proteomes" id="UP001597468"/>
    </source>
</evidence>
<accession>A0ABW5IZG6</accession>
<feature type="domain" description="Methyltransferase" evidence="2">
    <location>
        <begin position="65"/>
        <end position="153"/>
    </location>
</feature>
<name>A0ABW5IZG6_9FLAO</name>
<dbReference type="RefSeq" id="WP_380753009.1">
    <property type="nucleotide sequence ID" value="NZ_JBHULT010000010.1"/>
</dbReference>
<gene>
    <name evidence="3" type="ORF">ACFSTG_11910</name>
</gene>
<evidence type="ECO:0000313" key="3">
    <source>
        <dbReference type="EMBL" id="MFD2518604.1"/>
    </source>
</evidence>
<dbReference type="Gene3D" id="3.40.50.150">
    <property type="entry name" value="Vaccinia Virus protein VP39"/>
    <property type="match status" value="1"/>
</dbReference>
<dbReference type="Pfam" id="PF13649">
    <property type="entry name" value="Methyltransf_25"/>
    <property type="match status" value="1"/>
</dbReference>
<comment type="caution">
    <text evidence="3">The sequence shown here is derived from an EMBL/GenBank/DDBJ whole genome shotgun (WGS) entry which is preliminary data.</text>
</comment>
<keyword evidence="1" id="KW-0808">Transferase</keyword>
<dbReference type="Proteomes" id="UP001597468">
    <property type="component" value="Unassembled WGS sequence"/>
</dbReference>
<dbReference type="PANTHER" id="PTHR43861:SF3">
    <property type="entry name" value="PUTATIVE (AFU_ORTHOLOGUE AFUA_2G14390)-RELATED"/>
    <property type="match status" value="1"/>
</dbReference>
<dbReference type="CDD" id="cd02440">
    <property type="entry name" value="AdoMet_MTases"/>
    <property type="match status" value="1"/>
</dbReference>
<keyword evidence="3" id="KW-0489">Methyltransferase</keyword>
<reference evidence="4" key="1">
    <citation type="journal article" date="2019" name="Int. J. Syst. Evol. Microbiol.">
        <title>The Global Catalogue of Microorganisms (GCM) 10K type strain sequencing project: providing services to taxonomists for standard genome sequencing and annotation.</title>
        <authorList>
            <consortium name="The Broad Institute Genomics Platform"/>
            <consortium name="The Broad Institute Genome Sequencing Center for Infectious Disease"/>
            <person name="Wu L."/>
            <person name="Ma J."/>
        </authorList>
    </citation>
    <scope>NUCLEOTIDE SEQUENCE [LARGE SCALE GENOMIC DNA]</scope>
    <source>
        <strain evidence="4">KCTC 42585</strain>
    </source>
</reference>
<organism evidence="3 4">
    <name type="scientific">Salinimicrobium flavum</name>
    <dbReference type="NCBI Taxonomy" id="1737065"/>
    <lineage>
        <taxon>Bacteria</taxon>
        <taxon>Pseudomonadati</taxon>
        <taxon>Bacteroidota</taxon>
        <taxon>Flavobacteriia</taxon>
        <taxon>Flavobacteriales</taxon>
        <taxon>Flavobacteriaceae</taxon>
        <taxon>Salinimicrobium</taxon>
    </lineage>
</organism>
<dbReference type="InterPro" id="IPR041698">
    <property type="entry name" value="Methyltransf_25"/>
</dbReference>
<evidence type="ECO:0000259" key="2">
    <source>
        <dbReference type="Pfam" id="PF13649"/>
    </source>
</evidence>
<evidence type="ECO:0000256" key="1">
    <source>
        <dbReference type="ARBA" id="ARBA00022679"/>
    </source>
</evidence>
<dbReference type="EMBL" id="JBHULT010000010">
    <property type="protein sequence ID" value="MFD2518604.1"/>
    <property type="molecule type" value="Genomic_DNA"/>
</dbReference>
<proteinExistence type="predicted"/>
<keyword evidence="4" id="KW-1185">Reference proteome</keyword>
<dbReference type="GO" id="GO:0008168">
    <property type="term" value="F:methyltransferase activity"/>
    <property type="evidence" value="ECO:0007669"/>
    <property type="project" value="UniProtKB-KW"/>
</dbReference>